<proteinExistence type="predicted"/>
<sequence>MLQEFSEQIQLLGSSITDNTFTDAVETLLQIHEQRKIMKILLLEMIGRIG</sequence>
<name>A0A178W5K1_ARATH</name>
<accession>A0A178W5K1</accession>
<protein>
    <submittedName>
        <fullName evidence="1">Uncharacterized protein</fullName>
    </submittedName>
</protein>
<reference evidence="2" key="1">
    <citation type="journal article" date="2016" name="Proc. Natl. Acad. Sci. U.S.A.">
        <title>Chromosome-level assembly of Arabidopsis thaliana Ler reveals the extent of translocation and inversion polymorphisms.</title>
        <authorList>
            <person name="Zapata L."/>
            <person name="Ding J."/>
            <person name="Willing E.M."/>
            <person name="Hartwig B."/>
            <person name="Bezdan D."/>
            <person name="Jiao W.B."/>
            <person name="Patel V."/>
            <person name="Velikkakam James G."/>
            <person name="Koornneef M."/>
            <person name="Ossowski S."/>
            <person name="Schneeberger K."/>
        </authorList>
    </citation>
    <scope>NUCLEOTIDE SEQUENCE [LARGE SCALE GENOMIC DNA]</scope>
    <source>
        <strain evidence="2">cv. Landsberg erecta</strain>
    </source>
</reference>
<gene>
    <name evidence="1" type="ordered locus">AXX17_At1g33830</name>
</gene>
<dbReference type="AlphaFoldDB" id="A0A178W5K1"/>
<comment type="caution">
    <text evidence="1">The sequence shown here is derived from an EMBL/GenBank/DDBJ whole genome shotgun (WGS) entry which is preliminary data.</text>
</comment>
<dbReference type="Proteomes" id="UP000078284">
    <property type="component" value="Chromosome 1"/>
</dbReference>
<evidence type="ECO:0000313" key="1">
    <source>
        <dbReference type="EMBL" id="OAP12643.1"/>
    </source>
</evidence>
<dbReference type="EMBL" id="LUHQ01000001">
    <property type="protein sequence ID" value="OAP12643.1"/>
    <property type="molecule type" value="Genomic_DNA"/>
</dbReference>
<organism evidence="1 2">
    <name type="scientific">Arabidopsis thaliana</name>
    <name type="common">Mouse-ear cress</name>
    <dbReference type="NCBI Taxonomy" id="3702"/>
    <lineage>
        <taxon>Eukaryota</taxon>
        <taxon>Viridiplantae</taxon>
        <taxon>Streptophyta</taxon>
        <taxon>Embryophyta</taxon>
        <taxon>Tracheophyta</taxon>
        <taxon>Spermatophyta</taxon>
        <taxon>Magnoliopsida</taxon>
        <taxon>eudicotyledons</taxon>
        <taxon>Gunneridae</taxon>
        <taxon>Pentapetalae</taxon>
        <taxon>rosids</taxon>
        <taxon>malvids</taxon>
        <taxon>Brassicales</taxon>
        <taxon>Brassicaceae</taxon>
        <taxon>Camelineae</taxon>
        <taxon>Arabidopsis</taxon>
    </lineage>
</organism>
<evidence type="ECO:0000313" key="2">
    <source>
        <dbReference type="Proteomes" id="UP000078284"/>
    </source>
</evidence>